<keyword evidence="1" id="KW-0614">Plasmid</keyword>
<reference evidence="1 2" key="1">
    <citation type="submission" date="2016-11" db="EMBL/GenBank/DDBJ databases">
        <title>Networking in microbes: conjugative elements and plasmids in the genus Alteromonas.</title>
        <authorList>
            <person name="Lopez-Perez M."/>
            <person name="Ramon-Marco N."/>
            <person name="Rodriguez-Valera F."/>
        </authorList>
    </citation>
    <scope>NUCLEOTIDE SEQUENCE [LARGE SCALE GENOMIC DNA]</scope>
    <source>
        <strain evidence="1 2">CP48</strain>
        <plasmid evidence="2">pamcp48-600</plasmid>
    </source>
</reference>
<geneLocation type="plasmid" evidence="2">
    <name>pamcp48-600</name>
</geneLocation>
<evidence type="ECO:0000313" key="2">
    <source>
        <dbReference type="Proteomes" id="UP000182101"/>
    </source>
</evidence>
<evidence type="ECO:0000313" key="1">
    <source>
        <dbReference type="EMBL" id="APD92345.1"/>
    </source>
</evidence>
<sequence>MFNFFLHYQSDGFYCDKINIEEGGFCQSAANRHVSSYITRRLNSFLRDAKTMNRLRRLDAIRALVEANGGELRFPGHLLRPELQKIEYRLSRAIDTKWEVLSEKQSVLDFEKNVVVKIHDAPIGIDKLGVLSAIKDQRKMIELIDEAHAISAFTHQQKVNYICDSDESFYSPMFDFKAELESVLRNGAPGYQAVNQLSMRGQKFIFKSHHPETEHPGFGEREEEVNGEFHLNGFEKEIVNSLVISASKKASYPDAFVIEFHGELIRQNLSISIPNEPSDVLTLTPSTEKRLRKALEEYRKIGELAFSKFASDVICTVERPDRPMRTQSRMQGIGMLKERIGQPKTPREDLRNVATEKVDAIHRKMNLIKIIDIKSEIMEWKKAIDVVVSQNPGLPEKQIYETWNKILTSLSDDMAAGEPKVYEIALGRINKLYGRMLNRHSMAKIEAVYDWVGSQALKHGRNSVLDSIMQMLKKEIADIDHKSPLMSFKVAEDVLSRESVEGVVLSAVDINLGAFSRPRQAVGDNVHSKAGTRLKTGRTV</sequence>
<protein>
    <submittedName>
        <fullName evidence="1">Uncharacterized protein</fullName>
    </submittedName>
</protein>
<organism evidence="1 2">
    <name type="scientific">Alteromonas mediterranea</name>
    <dbReference type="NCBI Taxonomy" id="314275"/>
    <lineage>
        <taxon>Bacteria</taxon>
        <taxon>Pseudomonadati</taxon>
        <taxon>Pseudomonadota</taxon>
        <taxon>Gammaproteobacteria</taxon>
        <taxon>Alteromonadales</taxon>
        <taxon>Alteromonadaceae</taxon>
        <taxon>Alteromonas/Salinimonas group</taxon>
        <taxon>Alteromonas</taxon>
    </lineage>
</organism>
<dbReference type="EMBL" id="CP018025">
    <property type="protein sequence ID" value="APD92345.1"/>
    <property type="molecule type" value="Genomic_DNA"/>
</dbReference>
<accession>A0AAC9JGU5</accession>
<name>A0AAC9JGU5_9ALTE</name>
<gene>
    <name evidence="1" type="ORF">BM524_20800</name>
</gene>
<dbReference type="AlphaFoldDB" id="A0AAC9JGU5"/>
<dbReference type="Proteomes" id="UP000182101">
    <property type="component" value="Plasmid pAMCP48-600"/>
</dbReference>
<proteinExistence type="predicted"/>